<proteinExistence type="predicted"/>
<keyword evidence="3" id="KW-1185">Reference proteome</keyword>
<sequence length="136" mass="14511">MMIRRGIWVLLLVIHCHASAQGVTEVVLPIKQIDYGPGKIPSSEAKKHENEAVVACGRASKTINSLNGINIGQSGLDGMVGADLILMLPDDIPNSIYLGKLLCVAGVVKMMPVNNSLPVPTITVTSRHDITVLPIH</sequence>
<reference evidence="2 3" key="1">
    <citation type="submission" date="2018-06" db="EMBL/GenBank/DDBJ databases">
        <authorList>
            <consortium name="Pathogen Informatics"/>
            <person name="Doyle S."/>
        </authorList>
    </citation>
    <scope>NUCLEOTIDE SEQUENCE [LARGE SCALE GENOMIC DNA]</scope>
    <source>
        <strain evidence="2 3">NCTC11532</strain>
    </source>
</reference>
<name>A0A378LNF7_9GAMM</name>
<keyword evidence="1" id="KW-0732">Signal</keyword>
<organism evidence="2 3">
    <name type="scientific">Legionella wadsworthii</name>
    <dbReference type="NCBI Taxonomy" id="28088"/>
    <lineage>
        <taxon>Bacteria</taxon>
        <taxon>Pseudomonadati</taxon>
        <taxon>Pseudomonadota</taxon>
        <taxon>Gammaproteobacteria</taxon>
        <taxon>Legionellales</taxon>
        <taxon>Legionellaceae</taxon>
        <taxon>Legionella</taxon>
    </lineage>
</organism>
<evidence type="ECO:0000256" key="1">
    <source>
        <dbReference type="SAM" id="SignalP"/>
    </source>
</evidence>
<evidence type="ECO:0000313" key="2">
    <source>
        <dbReference type="EMBL" id="STY28446.1"/>
    </source>
</evidence>
<dbReference type="OrthoDB" id="5657077at2"/>
<evidence type="ECO:0008006" key="4">
    <source>
        <dbReference type="Google" id="ProtNLM"/>
    </source>
</evidence>
<feature type="chain" id="PRO_5016614588" description="Secreted protein" evidence="1">
    <location>
        <begin position="21"/>
        <end position="136"/>
    </location>
</feature>
<dbReference type="AlphaFoldDB" id="A0A378LNF7"/>
<dbReference type="RefSeq" id="WP_031563812.1">
    <property type="nucleotide sequence ID" value="NZ_CAAAIS010000002.1"/>
</dbReference>
<gene>
    <name evidence="2" type="ORF">NCTC11532_00620</name>
</gene>
<evidence type="ECO:0000313" key="3">
    <source>
        <dbReference type="Proteomes" id="UP000255297"/>
    </source>
</evidence>
<protein>
    <recommendedName>
        <fullName evidence="4">Secreted protein</fullName>
    </recommendedName>
</protein>
<accession>A0A378LNF7</accession>
<dbReference type="EMBL" id="UGPB01000001">
    <property type="protein sequence ID" value="STY28446.1"/>
    <property type="molecule type" value="Genomic_DNA"/>
</dbReference>
<feature type="signal peptide" evidence="1">
    <location>
        <begin position="1"/>
        <end position="20"/>
    </location>
</feature>
<dbReference type="Proteomes" id="UP000255297">
    <property type="component" value="Unassembled WGS sequence"/>
</dbReference>